<keyword evidence="2 5" id="KW-0812">Transmembrane</keyword>
<name>A0A7W3TSB7_9LACO</name>
<protein>
    <submittedName>
        <fullName evidence="6">Chloride channel protein</fullName>
    </submittedName>
</protein>
<dbReference type="InterPro" id="IPR014743">
    <property type="entry name" value="Cl-channel_core"/>
</dbReference>
<keyword evidence="3 5" id="KW-1133">Transmembrane helix</keyword>
<dbReference type="Pfam" id="PF00654">
    <property type="entry name" value="Voltage_CLC"/>
    <property type="match status" value="1"/>
</dbReference>
<feature type="transmembrane region" description="Helical" evidence="5">
    <location>
        <begin position="175"/>
        <end position="193"/>
    </location>
</feature>
<dbReference type="EMBL" id="JACIVC010000061">
    <property type="protein sequence ID" value="MBB1069843.1"/>
    <property type="molecule type" value="Genomic_DNA"/>
</dbReference>
<dbReference type="CDD" id="cd00400">
    <property type="entry name" value="Voltage_gated_ClC"/>
    <property type="match status" value="1"/>
</dbReference>
<feature type="transmembrane region" description="Helical" evidence="5">
    <location>
        <begin position="255"/>
        <end position="274"/>
    </location>
</feature>
<evidence type="ECO:0000256" key="4">
    <source>
        <dbReference type="ARBA" id="ARBA00023136"/>
    </source>
</evidence>
<keyword evidence="4 5" id="KW-0472">Membrane</keyword>
<evidence type="ECO:0000256" key="2">
    <source>
        <dbReference type="ARBA" id="ARBA00022692"/>
    </source>
</evidence>
<evidence type="ECO:0000256" key="5">
    <source>
        <dbReference type="SAM" id="Phobius"/>
    </source>
</evidence>
<dbReference type="GO" id="GO:0016020">
    <property type="term" value="C:membrane"/>
    <property type="evidence" value="ECO:0007669"/>
    <property type="project" value="UniProtKB-SubCell"/>
</dbReference>
<dbReference type="GO" id="GO:0015108">
    <property type="term" value="F:chloride transmembrane transporter activity"/>
    <property type="evidence" value="ECO:0007669"/>
    <property type="project" value="InterPro"/>
</dbReference>
<evidence type="ECO:0000256" key="1">
    <source>
        <dbReference type="ARBA" id="ARBA00004141"/>
    </source>
</evidence>
<dbReference type="PANTHER" id="PTHR43427:SF12">
    <property type="entry name" value="CHLORIDE TRANSPORTER"/>
    <property type="match status" value="1"/>
</dbReference>
<feature type="transmembrane region" description="Helical" evidence="5">
    <location>
        <begin position="286"/>
        <end position="304"/>
    </location>
</feature>
<organism evidence="6 7">
    <name type="scientific">Limosilactobacillus albertensis</name>
    <dbReference type="NCBI Taxonomy" id="2759752"/>
    <lineage>
        <taxon>Bacteria</taxon>
        <taxon>Bacillati</taxon>
        <taxon>Bacillota</taxon>
        <taxon>Bacilli</taxon>
        <taxon>Lactobacillales</taxon>
        <taxon>Lactobacillaceae</taxon>
        <taxon>Limosilactobacillus</taxon>
    </lineage>
</organism>
<evidence type="ECO:0000313" key="7">
    <source>
        <dbReference type="Proteomes" id="UP000518316"/>
    </source>
</evidence>
<feature type="transmembrane region" description="Helical" evidence="5">
    <location>
        <begin position="213"/>
        <end position="234"/>
    </location>
</feature>
<dbReference type="RefSeq" id="WP_182598380.1">
    <property type="nucleotide sequence ID" value="NZ_JACIVC010000061.1"/>
</dbReference>
<dbReference type="InterPro" id="IPR050368">
    <property type="entry name" value="ClC-type_chloride_channel"/>
</dbReference>
<keyword evidence="7" id="KW-1185">Reference proteome</keyword>
<evidence type="ECO:0000256" key="3">
    <source>
        <dbReference type="ARBA" id="ARBA00022989"/>
    </source>
</evidence>
<dbReference type="AlphaFoldDB" id="A0A7W3TSB7"/>
<comment type="caution">
    <text evidence="6">The sequence shown here is derived from an EMBL/GenBank/DDBJ whole genome shotgun (WGS) entry which is preliminary data.</text>
</comment>
<feature type="transmembrane region" description="Helical" evidence="5">
    <location>
        <begin position="50"/>
        <end position="67"/>
    </location>
</feature>
<comment type="subcellular location">
    <subcellularLocation>
        <location evidence="1">Membrane</location>
        <topology evidence="1">Multi-pass membrane protein</topology>
    </subcellularLocation>
</comment>
<proteinExistence type="predicted"/>
<accession>A0A7W3TSB7</accession>
<evidence type="ECO:0000313" key="6">
    <source>
        <dbReference type="EMBL" id="MBB1069843.1"/>
    </source>
</evidence>
<gene>
    <name evidence="6" type="ORF">H5S40_06730</name>
</gene>
<dbReference type="Proteomes" id="UP000518316">
    <property type="component" value="Unassembled WGS sequence"/>
</dbReference>
<dbReference type="SUPFAM" id="SSF81340">
    <property type="entry name" value="Clc chloride channel"/>
    <property type="match status" value="1"/>
</dbReference>
<sequence>MKHWRAQLGIYAILWSLIIGMVTAGYLNLVNWVIDFIWADYLQYMGNMKIWYPFVVCVPLGFLIGYLNKKWGNYPLTIEEVLTSVRLKGNVDYHKWWKSFLLGLLVLGAGGSVGPEASTTVLTSSMINWLGDRLRWSTFMAQQSAANIWRDKMTPQQLASAPQFNELFHSKRERVLVVSLLVIIGILGAAIIFKMFPEEGVFGIHHRQINWQWINVLTAVPAFLVGCAFGWLFVRCENWSALIVDTKLGKVWQGGIFGLVLAFSSLLTGDILFSGEFRIVPFTHEAFGLSISFLLMIAVVKAIMTNLGFAMGWRGGTIFPAIFASVAVGVACAMALPGDMHINAVVVLAASLTVILEKPILTIIVLVLLIAIELAPVVVVVCFLTGFLIKKIPQIR</sequence>
<dbReference type="Gene3D" id="1.10.3080.10">
    <property type="entry name" value="Clc chloride channel"/>
    <property type="match status" value="2"/>
</dbReference>
<feature type="transmembrane region" description="Helical" evidence="5">
    <location>
        <begin position="316"/>
        <end position="336"/>
    </location>
</feature>
<feature type="transmembrane region" description="Helical" evidence="5">
    <location>
        <begin position="360"/>
        <end position="389"/>
    </location>
</feature>
<dbReference type="InterPro" id="IPR001807">
    <property type="entry name" value="ClC"/>
</dbReference>
<dbReference type="PANTHER" id="PTHR43427">
    <property type="entry name" value="CHLORIDE CHANNEL PROTEIN CLC-E"/>
    <property type="match status" value="1"/>
</dbReference>
<feature type="transmembrane region" description="Helical" evidence="5">
    <location>
        <begin position="12"/>
        <end position="38"/>
    </location>
</feature>
<reference evidence="6 7" key="1">
    <citation type="submission" date="2020-07" db="EMBL/GenBank/DDBJ databases">
        <title>Description of Limosilactobacillus balticus sp. nov., Limosilactobacillus agrestis sp. nov., Limosilactobacillus albertensis sp. nov., Limosilactobacillus rudii sp. nov., Limosilactobacillus fastidiosus sp. nov., five novel Limosilactobacillus species isolated from the vertebrate gastrointestinal tract, and proposal of 6 subspecies of Limosilactobacillus reuteri adapted to the gastrointestinal tract of specific vertebrate hosts.</title>
        <authorList>
            <person name="Li F."/>
            <person name="Cheng C."/>
            <person name="Zheng J."/>
            <person name="Quevedo R.M."/>
            <person name="Li J."/>
            <person name="Roos S."/>
            <person name="Gaenzle M.G."/>
            <person name="Walter J."/>
        </authorList>
    </citation>
    <scope>NUCLEOTIDE SEQUENCE [LARGE SCALE GENOMIC DNA]</scope>
    <source>
        <strain evidence="6 7">RRLNB_1_1</strain>
    </source>
</reference>